<organism evidence="2 3">
    <name type="scientific">Galerina marginata (strain CBS 339.88)</name>
    <dbReference type="NCBI Taxonomy" id="685588"/>
    <lineage>
        <taxon>Eukaryota</taxon>
        <taxon>Fungi</taxon>
        <taxon>Dikarya</taxon>
        <taxon>Basidiomycota</taxon>
        <taxon>Agaricomycotina</taxon>
        <taxon>Agaricomycetes</taxon>
        <taxon>Agaricomycetidae</taxon>
        <taxon>Agaricales</taxon>
        <taxon>Agaricineae</taxon>
        <taxon>Strophariaceae</taxon>
        <taxon>Galerina</taxon>
    </lineage>
</organism>
<reference evidence="3" key="1">
    <citation type="journal article" date="2014" name="Proc. Natl. Acad. Sci. U.S.A.">
        <title>Extensive sampling of basidiomycete genomes demonstrates inadequacy of the white-rot/brown-rot paradigm for wood decay fungi.</title>
        <authorList>
            <person name="Riley R."/>
            <person name="Salamov A.A."/>
            <person name="Brown D.W."/>
            <person name="Nagy L.G."/>
            <person name="Floudas D."/>
            <person name="Held B.W."/>
            <person name="Levasseur A."/>
            <person name="Lombard V."/>
            <person name="Morin E."/>
            <person name="Otillar R."/>
            <person name="Lindquist E.A."/>
            <person name="Sun H."/>
            <person name="LaButti K.M."/>
            <person name="Schmutz J."/>
            <person name="Jabbour D."/>
            <person name="Luo H."/>
            <person name="Baker S.E."/>
            <person name="Pisabarro A.G."/>
            <person name="Walton J.D."/>
            <person name="Blanchette R.A."/>
            <person name="Henrissat B."/>
            <person name="Martin F."/>
            <person name="Cullen D."/>
            <person name="Hibbett D.S."/>
            <person name="Grigoriev I.V."/>
        </authorList>
    </citation>
    <scope>NUCLEOTIDE SEQUENCE [LARGE SCALE GENOMIC DNA]</scope>
    <source>
        <strain evidence="3">CBS 339.88</strain>
    </source>
</reference>
<dbReference type="OrthoDB" id="4225064at2759"/>
<keyword evidence="3" id="KW-1185">Reference proteome</keyword>
<accession>A0A067TCY5</accession>
<sequence length="286" mass="31620">MSPNTPKHDCDAKALDWALFAFTIISTHVTWWLLPLPTLFTRGFRIYIHDVAWESLRLQVPSFVAYQSCFKQERSHWQMCYFSGVASPSTRLRDLKAIFKDSFIVVSTVLALYRLSKGGKADKDLSGINSSLWNYPSLPVAIFGLSISIFSRTKVKGWIISLLTITIIVIIGAAIAVVIALTYGHGMWVWSTVLMIYMGLPLWAFVPRLIVLSAILSALARMGGPIIGAVSPNAYFPFCALRGWGFAGPLLALGIVNCFLGLYAITLVPRTDDSPPPSLDVEMSEK</sequence>
<feature type="transmembrane region" description="Helical" evidence="1">
    <location>
        <begin position="187"/>
        <end position="206"/>
    </location>
</feature>
<dbReference type="Proteomes" id="UP000027222">
    <property type="component" value="Unassembled WGS sequence"/>
</dbReference>
<dbReference type="EMBL" id="KL142376">
    <property type="protein sequence ID" value="KDR77769.1"/>
    <property type="molecule type" value="Genomic_DNA"/>
</dbReference>
<keyword evidence="1" id="KW-0812">Transmembrane</keyword>
<evidence type="ECO:0000313" key="3">
    <source>
        <dbReference type="Proteomes" id="UP000027222"/>
    </source>
</evidence>
<evidence type="ECO:0000313" key="2">
    <source>
        <dbReference type="EMBL" id="KDR77769.1"/>
    </source>
</evidence>
<protein>
    <submittedName>
        <fullName evidence="2">Uncharacterized protein</fullName>
    </submittedName>
</protein>
<feature type="transmembrane region" description="Helical" evidence="1">
    <location>
        <begin position="244"/>
        <end position="265"/>
    </location>
</feature>
<keyword evidence="1" id="KW-1133">Transmembrane helix</keyword>
<evidence type="ECO:0000256" key="1">
    <source>
        <dbReference type="SAM" id="Phobius"/>
    </source>
</evidence>
<name>A0A067TCY5_GALM3</name>
<keyword evidence="1" id="KW-0472">Membrane</keyword>
<dbReference type="HOGENOM" id="CLU_973320_0_0_1"/>
<feature type="transmembrane region" description="Helical" evidence="1">
    <location>
        <begin position="17"/>
        <end position="36"/>
    </location>
</feature>
<proteinExistence type="predicted"/>
<gene>
    <name evidence="2" type="ORF">GALMADRAFT_155537</name>
</gene>
<feature type="transmembrane region" description="Helical" evidence="1">
    <location>
        <begin position="158"/>
        <end position="181"/>
    </location>
</feature>
<dbReference type="AlphaFoldDB" id="A0A067TCY5"/>